<dbReference type="InterPro" id="IPR002761">
    <property type="entry name" value="Diphthami_syn_dom"/>
</dbReference>
<feature type="region of interest" description="Disordered" evidence="10">
    <location>
        <begin position="628"/>
        <end position="651"/>
    </location>
</feature>
<evidence type="ECO:0000256" key="10">
    <source>
        <dbReference type="SAM" id="MobiDB-lite"/>
    </source>
</evidence>
<dbReference type="Gene3D" id="3.40.50.620">
    <property type="entry name" value="HUPs"/>
    <property type="match status" value="1"/>
</dbReference>
<sequence length="768" mass="83618">MKTVALLSGGKDSVYNLLHCVANGHEPVAVASLGPPAGKDELDSFMYQTVGHSGLATLAQALDLPFFSRAIKGTAVNVGGEYGTREGKDKGKQKENDGDETEDLYELLKEVKEAMPSVQGVSVGAILSNYQRVRVEHVCARLGLTPLAYLWERSQPELLREMVEAGMESVLVKVAGAGLQVEHLGKSLKEMEPTLHRLNKRYELHVCGEGGEYETFTLDCPLFKRRVNLDKYTLHVSDPSPFSTVAHLHLDSLSLGPPKPDVPAQETFEELRERVKREVKLGVPGIWEEASFRWKAEGRKAYEAVKAQEEASDEAAADGGVRDEEGGQGVPSSNLTEDGWLYFGEVLAAQDKRGEEISIEEEVRSCFAALQALLNSHNTSLLSLAHLTVLLSPSADTMALFPRINAVYSTYFGSSPPTRACVAVPGRGNWRVKLEGVAKVAQSNVREERKALHVQSLSYWAPANIGPYSQSVKTGGRLFVAGQIPLIPASLTLPPSPSSSSSSTADASDISSHLSLSLQHLHRIIRSSAPPSPQTHFTSSSIQARASHGVCWFAPTSSSEIEWRRRVAAARAVWEASEKTYLLVEDAEYDGEDEERVRTAPFLAVEAAALPRNAEVEWVAEWDVPEMLQDDEDDEEDERSGFGEDETWVRSTTVSNQSGRFVSYQCSQAPPRSKLVTFVLAAHKGESDTHPLPSVDSSAIHSLKVFYQSSRLSQSEAERLASSLCGLNSSSSQRPALSFVPVGRIATGGAVEEQWDVGIVGVAARVRA</sequence>
<gene>
    <name evidence="12" type="ORF">RHTO0S_19e01838g</name>
</gene>
<reference evidence="12" key="1">
    <citation type="journal article" date="2014" name="Genome Announc.">
        <title>Draft genome sequence of Rhodosporidium toruloides CECT1137, an oleaginous yeast of biotechnological interest.</title>
        <authorList>
            <person name="Morin N."/>
            <person name="Calcas X."/>
            <person name="Devillers H."/>
            <person name="Durrens P."/>
            <person name="Sherman D.J."/>
            <person name="Nicaud J.-M."/>
            <person name="Neuveglise C."/>
        </authorList>
    </citation>
    <scope>NUCLEOTIDE SEQUENCE</scope>
    <source>
        <strain evidence="12">CECT1137</strain>
    </source>
</reference>
<feature type="domain" description="Diphthamide synthase" evidence="11">
    <location>
        <begin position="97"/>
        <end position="236"/>
    </location>
</feature>
<evidence type="ECO:0000256" key="6">
    <source>
        <dbReference type="ARBA" id="ARBA00022840"/>
    </source>
</evidence>
<accession>A0A061BH33</accession>
<evidence type="ECO:0000313" key="12">
    <source>
        <dbReference type="EMBL" id="CDR48659.1"/>
    </source>
</evidence>
<keyword evidence="6" id="KW-0067">ATP-binding</keyword>
<dbReference type="InterPro" id="IPR014729">
    <property type="entry name" value="Rossmann-like_a/b/a_fold"/>
</dbReference>
<dbReference type="InterPro" id="IPR030662">
    <property type="entry name" value="DPH6/MJ0570"/>
</dbReference>
<dbReference type="GO" id="GO:0017178">
    <property type="term" value="F:diphthine-ammonia ligase activity"/>
    <property type="evidence" value="ECO:0007669"/>
    <property type="project" value="UniProtKB-EC"/>
</dbReference>
<name>A0A061BH33_RHOTO</name>
<dbReference type="Pfam" id="PF01902">
    <property type="entry name" value="Diphthami_syn_2"/>
    <property type="match status" value="1"/>
</dbReference>
<dbReference type="SUPFAM" id="SSF52402">
    <property type="entry name" value="Adenine nucleotide alpha hydrolases-like"/>
    <property type="match status" value="1"/>
</dbReference>
<comment type="pathway">
    <text evidence="1">Protein modification; peptidyl-diphthamide biosynthesis.</text>
</comment>
<evidence type="ECO:0000256" key="1">
    <source>
        <dbReference type="ARBA" id="ARBA00005156"/>
    </source>
</evidence>
<organism evidence="12">
    <name type="scientific">Rhodotorula toruloides</name>
    <name type="common">Yeast</name>
    <name type="synonym">Rhodosporidium toruloides</name>
    <dbReference type="NCBI Taxonomy" id="5286"/>
    <lineage>
        <taxon>Eukaryota</taxon>
        <taxon>Fungi</taxon>
        <taxon>Dikarya</taxon>
        <taxon>Basidiomycota</taxon>
        <taxon>Pucciniomycotina</taxon>
        <taxon>Microbotryomycetes</taxon>
        <taxon>Sporidiobolales</taxon>
        <taxon>Sporidiobolaceae</taxon>
        <taxon>Rhodotorula</taxon>
    </lineage>
</organism>
<evidence type="ECO:0000259" key="11">
    <source>
        <dbReference type="Pfam" id="PF01902"/>
    </source>
</evidence>
<dbReference type="SUPFAM" id="SSF55298">
    <property type="entry name" value="YjgF-like"/>
    <property type="match status" value="2"/>
</dbReference>
<keyword evidence="5" id="KW-0547">Nucleotide-binding</keyword>
<evidence type="ECO:0000256" key="5">
    <source>
        <dbReference type="ARBA" id="ARBA00022741"/>
    </source>
</evidence>
<evidence type="ECO:0000256" key="4">
    <source>
        <dbReference type="ARBA" id="ARBA00022598"/>
    </source>
</evidence>
<dbReference type="Gene3D" id="3.30.1330.40">
    <property type="entry name" value="RutC-like"/>
    <property type="match status" value="2"/>
</dbReference>
<protein>
    <recommendedName>
        <fullName evidence="3">Diphthine--ammonia ligase</fullName>
        <ecNumber evidence="2">6.3.1.14</ecNumber>
    </recommendedName>
    <alternativeName>
        <fullName evidence="7">Diphthamide synthase</fullName>
    </alternativeName>
    <alternativeName>
        <fullName evidence="8">Diphthamide synthetase</fullName>
    </alternativeName>
</protein>
<dbReference type="GO" id="GO:0017183">
    <property type="term" value="P:protein histidyl modification to diphthamide"/>
    <property type="evidence" value="ECO:0007669"/>
    <property type="project" value="TreeGrafter"/>
</dbReference>
<comment type="catalytic activity">
    <reaction evidence="9">
        <text>diphthine-[translation elongation factor 2] + NH4(+) + ATP = diphthamide-[translation elongation factor 2] + AMP + diphosphate + H(+)</text>
        <dbReference type="Rhea" id="RHEA:19753"/>
        <dbReference type="Rhea" id="RHEA-COMP:10172"/>
        <dbReference type="Rhea" id="RHEA-COMP:10174"/>
        <dbReference type="ChEBI" id="CHEBI:15378"/>
        <dbReference type="ChEBI" id="CHEBI:16692"/>
        <dbReference type="ChEBI" id="CHEBI:28938"/>
        <dbReference type="ChEBI" id="CHEBI:30616"/>
        <dbReference type="ChEBI" id="CHEBI:33019"/>
        <dbReference type="ChEBI" id="CHEBI:82696"/>
        <dbReference type="ChEBI" id="CHEBI:456215"/>
        <dbReference type="EC" id="6.3.1.14"/>
    </reaction>
</comment>
<feature type="compositionally biased region" description="Acidic residues" evidence="10">
    <location>
        <begin position="628"/>
        <end position="646"/>
    </location>
</feature>
<feature type="compositionally biased region" description="Basic and acidic residues" evidence="10">
    <location>
        <begin position="83"/>
        <end position="96"/>
    </location>
</feature>
<dbReference type="FunFam" id="3.90.1490.10:FF:000001">
    <property type="entry name" value="Diphthine--ammonia ligase"/>
    <property type="match status" value="1"/>
</dbReference>
<dbReference type="PANTHER" id="PTHR12196">
    <property type="entry name" value="DOMAIN OF UNKNOWN FUNCTION 71 DUF71 -CONTAINING PROTEIN"/>
    <property type="match status" value="1"/>
</dbReference>
<keyword evidence="4" id="KW-0436">Ligase</keyword>
<evidence type="ECO:0000256" key="8">
    <source>
        <dbReference type="ARBA" id="ARBA00031552"/>
    </source>
</evidence>
<dbReference type="AlphaFoldDB" id="A0A061BH33"/>
<dbReference type="OrthoDB" id="686384at2759"/>
<evidence type="ECO:0000256" key="7">
    <source>
        <dbReference type="ARBA" id="ARBA00029814"/>
    </source>
</evidence>
<feature type="region of interest" description="Disordered" evidence="10">
    <location>
        <begin position="81"/>
        <end position="101"/>
    </location>
</feature>
<dbReference type="EC" id="6.3.1.14" evidence="2"/>
<dbReference type="PANTHER" id="PTHR12196:SF2">
    <property type="entry name" value="DIPHTHINE--AMMONIA LIGASE"/>
    <property type="match status" value="1"/>
</dbReference>
<evidence type="ECO:0000256" key="2">
    <source>
        <dbReference type="ARBA" id="ARBA00012089"/>
    </source>
</evidence>
<dbReference type="InterPro" id="IPR035959">
    <property type="entry name" value="RutC-like_sf"/>
</dbReference>
<dbReference type="EMBL" id="LK052954">
    <property type="protein sequence ID" value="CDR48659.1"/>
    <property type="molecule type" value="Genomic_DNA"/>
</dbReference>
<evidence type="ECO:0000256" key="9">
    <source>
        <dbReference type="ARBA" id="ARBA00048108"/>
    </source>
</evidence>
<dbReference type="Gene3D" id="3.90.1490.10">
    <property type="entry name" value="putative n-type atp pyrophosphatase, domain 2"/>
    <property type="match status" value="1"/>
</dbReference>
<dbReference type="CDD" id="cd01994">
    <property type="entry name" value="AANH_PF0828-like"/>
    <property type="match status" value="1"/>
</dbReference>
<dbReference type="NCBIfam" id="TIGR00290">
    <property type="entry name" value="MJ0570_dom"/>
    <property type="match status" value="1"/>
</dbReference>
<evidence type="ECO:0000256" key="3">
    <source>
        <dbReference type="ARBA" id="ARBA00018426"/>
    </source>
</evidence>
<dbReference type="GO" id="GO:0005524">
    <property type="term" value="F:ATP binding"/>
    <property type="evidence" value="ECO:0007669"/>
    <property type="project" value="UniProtKB-KW"/>
</dbReference>
<feature type="region of interest" description="Disordered" evidence="10">
    <location>
        <begin position="309"/>
        <end position="336"/>
    </location>
</feature>
<proteinExistence type="predicted"/>
<dbReference type="FunFam" id="3.40.50.620:FF:000145">
    <property type="entry name" value="ATP-binding domain containing protein"/>
    <property type="match status" value="1"/>
</dbReference>